<sequence length="53" mass="5476">MAAKTSKAKRRKPAAAAGGAWLTMLAQNLTNMAIVTASSGSVLLCLLIAKRFA</sequence>
<evidence type="ECO:0000313" key="2">
    <source>
        <dbReference type="Proteomes" id="UP001163166"/>
    </source>
</evidence>
<proteinExistence type="predicted"/>
<protein>
    <submittedName>
        <fullName evidence="1">Uncharacterized protein</fullName>
    </submittedName>
</protein>
<accession>A0AAX3DYK0</accession>
<dbReference type="RefSeq" id="WP_165858170.1">
    <property type="nucleotide sequence ID" value="NZ_CP019967.1"/>
</dbReference>
<dbReference type="EMBL" id="CP076676">
    <property type="protein sequence ID" value="UYO39532.1"/>
    <property type="molecule type" value="Genomic_DNA"/>
</dbReference>
<evidence type="ECO:0000313" key="1">
    <source>
        <dbReference type="EMBL" id="UYO39532.1"/>
    </source>
</evidence>
<name>A0AAX3DYK0_RHOPL</name>
<dbReference type="Proteomes" id="UP001163166">
    <property type="component" value="Chromosome"/>
</dbReference>
<reference evidence="1" key="1">
    <citation type="journal article" date="2022" name="Biol. Control">
        <title>In silico genomic analysis of Rhodopseudomonas palustris strains revealed potential biocontrol agents and crop yield enhancers.</title>
        <authorList>
            <person name="Surachat K."/>
            <person name="Kantachote D."/>
            <person name="Deachamag P."/>
            <person name="Wonglapsuwan M."/>
        </authorList>
    </citation>
    <scope>NUCLEOTIDE SEQUENCE</scope>
    <source>
        <strain evidence="1">TLS06</strain>
    </source>
</reference>
<organism evidence="1 2">
    <name type="scientific">Rhodopseudomonas palustris</name>
    <dbReference type="NCBI Taxonomy" id="1076"/>
    <lineage>
        <taxon>Bacteria</taxon>
        <taxon>Pseudomonadati</taxon>
        <taxon>Pseudomonadota</taxon>
        <taxon>Alphaproteobacteria</taxon>
        <taxon>Hyphomicrobiales</taxon>
        <taxon>Nitrobacteraceae</taxon>
        <taxon>Rhodopseudomonas</taxon>
    </lineage>
</organism>
<dbReference type="AlphaFoldDB" id="A0AAX3DYK0"/>
<gene>
    <name evidence="1" type="ORF">KQX62_22980</name>
</gene>